<reference evidence="2" key="1">
    <citation type="journal article" date="2014" name="Int. J. Syst. Evol. Microbiol.">
        <title>Complete genome of a new Firmicutes species belonging to the dominant human colonic microbiota ('Ruminococcus bicirculans') reveals two chromosomes and a selective capacity to utilize plant glucans.</title>
        <authorList>
            <consortium name="NISC Comparative Sequencing Program"/>
            <person name="Wegmann U."/>
            <person name="Louis P."/>
            <person name="Goesmann A."/>
            <person name="Henrissat B."/>
            <person name="Duncan S.H."/>
            <person name="Flint H.J."/>
        </authorList>
    </citation>
    <scope>NUCLEOTIDE SEQUENCE</scope>
    <source>
        <strain evidence="2">CGMCC 1.15644</strain>
    </source>
</reference>
<accession>A0A4V2S0D4</accession>
<gene>
    <name evidence="3" type="ORF">EV200_101684</name>
    <name evidence="2" type="ORF">GCM10011413_03840</name>
</gene>
<name>A0A4V2S0D4_9SPHI</name>
<organism evidence="3 4">
    <name type="scientific">Pedobacter psychrotolerans</name>
    <dbReference type="NCBI Taxonomy" id="1843235"/>
    <lineage>
        <taxon>Bacteria</taxon>
        <taxon>Pseudomonadati</taxon>
        <taxon>Bacteroidota</taxon>
        <taxon>Sphingobacteriia</taxon>
        <taxon>Sphingobacteriales</taxon>
        <taxon>Sphingobacteriaceae</taxon>
        <taxon>Pedobacter</taxon>
    </lineage>
</organism>
<dbReference type="EMBL" id="SLWO01000001">
    <property type="protein sequence ID" value="TCO31236.1"/>
    <property type="molecule type" value="Genomic_DNA"/>
</dbReference>
<dbReference type="AlphaFoldDB" id="A0A4V2S0D4"/>
<evidence type="ECO:0000256" key="1">
    <source>
        <dbReference type="SAM" id="Phobius"/>
    </source>
</evidence>
<feature type="transmembrane region" description="Helical" evidence="1">
    <location>
        <begin position="86"/>
        <end position="104"/>
    </location>
</feature>
<reference evidence="5" key="2">
    <citation type="journal article" date="2019" name="Int. J. Syst. Evol. Microbiol.">
        <title>The Global Catalogue of Microorganisms (GCM) 10K type strain sequencing project: providing services to taxonomists for standard genome sequencing and annotation.</title>
        <authorList>
            <consortium name="The Broad Institute Genomics Platform"/>
            <consortium name="The Broad Institute Genome Sequencing Center for Infectious Disease"/>
            <person name="Wu L."/>
            <person name="Ma J."/>
        </authorList>
    </citation>
    <scope>NUCLEOTIDE SEQUENCE [LARGE SCALE GENOMIC DNA]</scope>
    <source>
        <strain evidence="5">CGMCC 1.15644</strain>
    </source>
</reference>
<dbReference type="OrthoDB" id="677977at2"/>
<dbReference type="Proteomes" id="UP000622648">
    <property type="component" value="Unassembled WGS sequence"/>
</dbReference>
<keyword evidence="1" id="KW-1133">Transmembrane helix</keyword>
<reference evidence="3 4" key="3">
    <citation type="submission" date="2019-03" db="EMBL/GenBank/DDBJ databases">
        <title>Genomic Encyclopedia of Type Strains, Phase IV (KMG-IV): sequencing the most valuable type-strain genomes for metagenomic binning, comparative biology and taxonomic classification.</title>
        <authorList>
            <person name="Goeker M."/>
        </authorList>
    </citation>
    <scope>NUCLEOTIDE SEQUENCE [LARGE SCALE GENOMIC DNA]</scope>
    <source>
        <strain evidence="3 4">DSM 103236</strain>
    </source>
</reference>
<dbReference type="RefSeq" id="WP_132529372.1">
    <property type="nucleotide sequence ID" value="NZ_BMJO01000001.1"/>
</dbReference>
<evidence type="ECO:0000313" key="4">
    <source>
        <dbReference type="Proteomes" id="UP000295684"/>
    </source>
</evidence>
<keyword evidence="1" id="KW-0472">Membrane</keyword>
<proteinExistence type="predicted"/>
<evidence type="ECO:0000313" key="5">
    <source>
        <dbReference type="Proteomes" id="UP000622648"/>
    </source>
</evidence>
<evidence type="ECO:0000313" key="2">
    <source>
        <dbReference type="EMBL" id="GGE41201.1"/>
    </source>
</evidence>
<keyword evidence="5" id="KW-1185">Reference proteome</keyword>
<evidence type="ECO:0000313" key="3">
    <source>
        <dbReference type="EMBL" id="TCO31236.1"/>
    </source>
</evidence>
<keyword evidence="1" id="KW-0812">Transmembrane</keyword>
<reference evidence="2" key="4">
    <citation type="submission" date="2024-05" db="EMBL/GenBank/DDBJ databases">
        <authorList>
            <person name="Sun Q."/>
            <person name="Zhou Y."/>
        </authorList>
    </citation>
    <scope>NUCLEOTIDE SEQUENCE</scope>
    <source>
        <strain evidence="2">CGMCC 1.15644</strain>
    </source>
</reference>
<feature type="transmembrane region" description="Helical" evidence="1">
    <location>
        <begin position="124"/>
        <end position="143"/>
    </location>
</feature>
<dbReference type="Proteomes" id="UP000295684">
    <property type="component" value="Unassembled WGS sequence"/>
</dbReference>
<comment type="caution">
    <text evidence="3">The sequence shown here is derived from an EMBL/GenBank/DDBJ whole genome shotgun (WGS) entry which is preliminary data.</text>
</comment>
<protein>
    <submittedName>
        <fullName evidence="3">Uncharacterized protein</fullName>
    </submittedName>
</protein>
<sequence length="145" mass="15220">MNKVTNLIAGFAGAVALNILHESLKNKSSNVPRVDRLGEEALGHALDFFGIGGKRGKALYGPTLAGDLISNTIYYSLIGNGNVKNVFTRSIVSGLAAGMGAVTLPKSMGLNPEPVAKNNQVKVLTVAYYLVGALVTATMVKAFRK</sequence>
<dbReference type="EMBL" id="BMJO01000001">
    <property type="protein sequence ID" value="GGE41201.1"/>
    <property type="molecule type" value="Genomic_DNA"/>
</dbReference>